<keyword evidence="2" id="KW-1185">Reference proteome</keyword>
<protein>
    <submittedName>
        <fullName evidence="1">Malonyl-CoA:anthocyanidin 5-O-glucoside-6''-O-malonyltransferase</fullName>
    </submittedName>
</protein>
<gene>
    <name evidence="1" type="ORF">KPL71_025719</name>
</gene>
<organism evidence="1 2">
    <name type="scientific">Citrus sinensis</name>
    <name type="common">Sweet orange</name>
    <name type="synonym">Citrus aurantium var. sinensis</name>
    <dbReference type="NCBI Taxonomy" id="2711"/>
    <lineage>
        <taxon>Eukaryota</taxon>
        <taxon>Viridiplantae</taxon>
        <taxon>Streptophyta</taxon>
        <taxon>Embryophyta</taxon>
        <taxon>Tracheophyta</taxon>
        <taxon>Spermatophyta</taxon>
        <taxon>Magnoliopsida</taxon>
        <taxon>eudicotyledons</taxon>
        <taxon>Gunneridae</taxon>
        <taxon>Pentapetalae</taxon>
        <taxon>rosids</taxon>
        <taxon>malvids</taxon>
        <taxon>Sapindales</taxon>
        <taxon>Rutaceae</taxon>
        <taxon>Aurantioideae</taxon>
        <taxon>Citrus</taxon>
    </lineage>
</organism>
<comment type="caution">
    <text evidence="1">The sequence shown here is derived from an EMBL/GenBank/DDBJ whole genome shotgun (WGS) entry which is preliminary data.</text>
</comment>
<evidence type="ECO:0000313" key="1">
    <source>
        <dbReference type="EMBL" id="KAH9678459.1"/>
    </source>
</evidence>
<proteinExistence type="predicted"/>
<dbReference type="EMBL" id="CM039178">
    <property type="protein sequence ID" value="KAH9678459.1"/>
    <property type="molecule type" value="Genomic_DNA"/>
</dbReference>
<dbReference type="Proteomes" id="UP000829398">
    <property type="component" value="Chromosome 9"/>
</dbReference>
<sequence>MSKLTEHNYIEWYRSNADTDSVKDLFWAHPFAIDLLRAFPHVLIMDCTYKTNMYDFPLLEAVGVTSTEMTFSVCFAYIEREREDNYSWALDKLKGFMGNNMLPSVIVTDREHTKIKVSLERSSTTVQHDFKPSVFKELRGFVSRNALNMIVCESKRADYIGLDPLACGCVVRRTHGIPCAHEIASLMAETKNNSKVKVHEDTKLTPFSSNSTTAAPFTLPLTYFDTYWFKFPPVERLFLYQITELTSDSFNSAILPKLKHALSLTLLHYTPLAGHLMWPPDAAKPAIYYFPDDGVSLTVAESNSDFALLSGSGIRDAAEFNPLVPQLSISDDKTEAHRLSAHRLSAHRLSAHGLSAHGSSAHGLSAHGSSAHRLSAHGSSAHGLSAHRLSAHGLSAHRKSAHDVHNANPSLAPELTPCFDRTVIKDPDGIDMVYVKHWMDFTGSSDTRSLKVLATAVDKEGSSDFVRKTFELSGEDIKKLRDKVNKINNEAGESKQLHLSTFVLTCAHAYVCQIRAKRVEANTTVEFAVGGDCRGRLDPPVPTNYFGNCIGSVIAEAKASDMIRDDGVAVVAEKLSEMIKVLKGNGVQGSEDKMVKTIAMLKEKGHVMLTAAGSNRFDDYGSDFGWGRPKKVEIVSVDRTGAISLVESKDGGGGGVEIGVVLKKQQMEVFASLFVNGLEDL</sequence>
<reference evidence="2" key="1">
    <citation type="journal article" date="2023" name="Hortic. Res.">
        <title>A chromosome-level phased genome enabling allele-level studies in sweet orange: a case study on citrus Huanglongbing tolerance.</title>
        <authorList>
            <person name="Wu B."/>
            <person name="Yu Q."/>
            <person name="Deng Z."/>
            <person name="Duan Y."/>
            <person name="Luo F."/>
            <person name="Gmitter F. Jr."/>
        </authorList>
    </citation>
    <scope>NUCLEOTIDE SEQUENCE [LARGE SCALE GENOMIC DNA]</scope>
    <source>
        <strain evidence="2">cv. Valencia</strain>
    </source>
</reference>
<name>A0ACB8HUH3_CITSI</name>
<evidence type="ECO:0000313" key="2">
    <source>
        <dbReference type="Proteomes" id="UP000829398"/>
    </source>
</evidence>
<accession>A0ACB8HUH3</accession>